<evidence type="ECO:0000313" key="3">
    <source>
        <dbReference type="Proteomes" id="UP000241829"/>
    </source>
</evidence>
<accession>A0A2P1NM10</accession>
<dbReference type="Proteomes" id="UP000241829">
    <property type="component" value="Chromosome"/>
</dbReference>
<feature type="chain" id="PRO_5015126814" description="Glutelin" evidence="1">
    <location>
        <begin position="27"/>
        <end position="112"/>
    </location>
</feature>
<dbReference type="KEGG" id="melm:C7H73_10740"/>
<evidence type="ECO:0008006" key="4">
    <source>
        <dbReference type="Google" id="ProtNLM"/>
    </source>
</evidence>
<protein>
    <recommendedName>
        <fullName evidence="4">Glutelin</fullName>
    </recommendedName>
</protein>
<dbReference type="AlphaFoldDB" id="A0A2P1NM10"/>
<dbReference type="EMBL" id="CP027792">
    <property type="protein sequence ID" value="AVP58093.1"/>
    <property type="molecule type" value="Genomic_DNA"/>
</dbReference>
<keyword evidence="3" id="KW-1185">Reference proteome</keyword>
<sequence>MTTIRSWWAAAGLGLALLAGTGAAHARSDVYWSVGVGVPGVVVGAGNAAPVYYTPPAPVYYAPPPPVYYAPPPPVYQSPRPVYYAPPVMVAPRPYWRGHGYHGHHGGRRDWR</sequence>
<feature type="signal peptide" evidence="1">
    <location>
        <begin position="1"/>
        <end position="26"/>
    </location>
</feature>
<evidence type="ECO:0000313" key="2">
    <source>
        <dbReference type="EMBL" id="AVP58093.1"/>
    </source>
</evidence>
<reference evidence="3" key="1">
    <citation type="submission" date="2018-03" db="EMBL/GenBank/DDBJ databases">
        <title>Genome sequencing of Melaminivora sp. strain SC2-7.</title>
        <authorList>
            <person name="Kim S.-J."/>
            <person name="Heo J."/>
            <person name="Ahn J.-H."/>
            <person name="Kwon S.-W."/>
        </authorList>
    </citation>
    <scope>NUCLEOTIDE SEQUENCE [LARGE SCALE GENOMIC DNA]</scope>
    <source>
        <strain evidence="3">SC2-7</strain>
    </source>
</reference>
<dbReference type="RefSeq" id="WP_106846646.1">
    <property type="nucleotide sequence ID" value="NZ_CP027792.1"/>
</dbReference>
<evidence type="ECO:0000256" key="1">
    <source>
        <dbReference type="SAM" id="SignalP"/>
    </source>
</evidence>
<gene>
    <name evidence="2" type="ORF">C7H73_10740</name>
</gene>
<organism evidence="2 3">
    <name type="scientific">Pulveribacter suum</name>
    <dbReference type="NCBI Taxonomy" id="2116657"/>
    <lineage>
        <taxon>Bacteria</taxon>
        <taxon>Pseudomonadati</taxon>
        <taxon>Pseudomonadota</taxon>
        <taxon>Betaproteobacteria</taxon>
        <taxon>Burkholderiales</taxon>
        <taxon>Comamonadaceae</taxon>
        <taxon>Pulveribacter</taxon>
    </lineage>
</organism>
<proteinExistence type="predicted"/>
<name>A0A2P1NM10_9BURK</name>
<keyword evidence="1" id="KW-0732">Signal</keyword>